<gene>
    <name evidence="3" type="primary">RTase_13</name>
    <name evidence="3" type="ORF">TNCT_192841</name>
</gene>
<organism evidence="3 4">
    <name type="scientific">Trichonephila clavata</name>
    <name type="common">Joro spider</name>
    <name type="synonym">Nephila clavata</name>
    <dbReference type="NCBI Taxonomy" id="2740835"/>
    <lineage>
        <taxon>Eukaryota</taxon>
        <taxon>Metazoa</taxon>
        <taxon>Ecdysozoa</taxon>
        <taxon>Arthropoda</taxon>
        <taxon>Chelicerata</taxon>
        <taxon>Arachnida</taxon>
        <taxon>Araneae</taxon>
        <taxon>Araneomorphae</taxon>
        <taxon>Entelegynae</taxon>
        <taxon>Araneoidea</taxon>
        <taxon>Nephilidae</taxon>
        <taxon>Trichonephila</taxon>
    </lineage>
</organism>
<dbReference type="Proteomes" id="UP000887116">
    <property type="component" value="Unassembled WGS sequence"/>
</dbReference>
<dbReference type="AlphaFoldDB" id="A0A8X6IH39"/>
<name>A0A8X6IH39_TRICU</name>
<feature type="chain" id="PRO_5036448745" evidence="1">
    <location>
        <begin position="22"/>
        <end position="144"/>
    </location>
</feature>
<keyword evidence="1" id="KW-0732">Signal</keyword>
<keyword evidence="3" id="KW-0695">RNA-directed DNA polymerase</keyword>
<keyword evidence="3" id="KW-0548">Nucleotidyltransferase</keyword>
<reference evidence="3" key="1">
    <citation type="submission" date="2020-07" db="EMBL/GenBank/DDBJ databases">
        <title>Multicomponent nature underlies the extraordinary mechanical properties of spider dragline silk.</title>
        <authorList>
            <person name="Kono N."/>
            <person name="Nakamura H."/>
            <person name="Mori M."/>
            <person name="Yoshida Y."/>
            <person name="Ohtoshi R."/>
            <person name="Malay A.D."/>
            <person name="Moran D.A.P."/>
            <person name="Tomita M."/>
            <person name="Numata K."/>
            <person name="Arakawa K."/>
        </authorList>
    </citation>
    <scope>NUCLEOTIDE SEQUENCE</scope>
</reference>
<keyword evidence="3" id="KW-0808">Transferase</keyword>
<accession>A0A8X6IH39</accession>
<dbReference type="PROSITE" id="PS50878">
    <property type="entry name" value="RT_POL"/>
    <property type="match status" value="1"/>
</dbReference>
<dbReference type="EMBL" id="BMAO01031707">
    <property type="protein sequence ID" value="GFQ77085.1"/>
    <property type="molecule type" value="Genomic_DNA"/>
</dbReference>
<dbReference type="PANTHER" id="PTHR36688">
    <property type="entry name" value="ENDO/EXONUCLEASE/PHOSPHATASE DOMAIN-CONTAINING PROTEIN"/>
    <property type="match status" value="1"/>
</dbReference>
<dbReference type="GO" id="GO:0003964">
    <property type="term" value="F:RNA-directed DNA polymerase activity"/>
    <property type="evidence" value="ECO:0007669"/>
    <property type="project" value="UniProtKB-KW"/>
</dbReference>
<dbReference type="InterPro" id="IPR052560">
    <property type="entry name" value="RdDP_mobile_element"/>
</dbReference>
<evidence type="ECO:0000313" key="3">
    <source>
        <dbReference type="EMBL" id="GFQ77085.1"/>
    </source>
</evidence>
<dbReference type="Pfam" id="PF00078">
    <property type="entry name" value="RVT_1"/>
    <property type="match status" value="1"/>
</dbReference>
<evidence type="ECO:0000313" key="4">
    <source>
        <dbReference type="Proteomes" id="UP000887116"/>
    </source>
</evidence>
<evidence type="ECO:0000256" key="1">
    <source>
        <dbReference type="SAM" id="SignalP"/>
    </source>
</evidence>
<dbReference type="PANTHER" id="PTHR36688:SF1">
    <property type="entry name" value="ENDONUCLEASE_EXONUCLEASE_PHOSPHATASE DOMAIN-CONTAINING PROTEIN"/>
    <property type="match status" value="1"/>
</dbReference>
<dbReference type="SUPFAM" id="SSF56672">
    <property type="entry name" value="DNA/RNA polymerases"/>
    <property type="match status" value="1"/>
</dbReference>
<proteinExistence type="predicted"/>
<dbReference type="InterPro" id="IPR000477">
    <property type="entry name" value="RT_dom"/>
</dbReference>
<sequence length="144" mass="16327">MLQGAVLSCLLFNIMIDDLETAIQKVPGVSYLFFADDLVIWVKCSNIRSLEDALNSSLLNLATWANTNKMEVSVEKTVSQLFTLSTKQHPFHLEYKGLPLEQVSLCKYLGINLDMPFTVYPKAFQPLHNTKQARAESFQLTDRI</sequence>
<feature type="domain" description="Reverse transcriptase" evidence="2">
    <location>
        <begin position="1"/>
        <end position="113"/>
    </location>
</feature>
<dbReference type="InterPro" id="IPR043502">
    <property type="entry name" value="DNA/RNA_pol_sf"/>
</dbReference>
<protein>
    <submittedName>
        <fullName evidence="3">Putative RNA-directed DNA polymerase from transposon BS</fullName>
    </submittedName>
</protein>
<dbReference type="OrthoDB" id="6432499at2759"/>
<keyword evidence="4" id="KW-1185">Reference proteome</keyword>
<evidence type="ECO:0000259" key="2">
    <source>
        <dbReference type="PROSITE" id="PS50878"/>
    </source>
</evidence>
<comment type="caution">
    <text evidence="3">The sequence shown here is derived from an EMBL/GenBank/DDBJ whole genome shotgun (WGS) entry which is preliminary data.</text>
</comment>
<feature type="signal peptide" evidence="1">
    <location>
        <begin position="1"/>
        <end position="21"/>
    </location>
</feature>